<dbReference type="Gene3D" id="3.40.50.300">
    <property type="entry name" value="P-loop containing nucleotide triphosphate hydrolases"/>
    <property type="match status" value="2"/>
</dbReference>
<dbReference type="Gene3D" id="2.30.30.940">
    <property type="match status" value="1"/>
</dbReference>
<dbReference type="AlphaFoldDB" id="A0A835YWR9"/>
<dbReference type="GO" id="GO:0005524">
    <property type="term" value="F:ATP binding"/>
    <property type="evidence" value="ECO:0007669"/>
    <property type="project" value="UniProtKB-KW"/>
</dbReference>
<dbReference type="PANTHER" id="PTHR43788">
    <property type="entry name" value="DNA2/NAM7 HELICASE FAMILY MEMBER"/>
    <property type="match status" value="1"/>
</dbReference>
<sequence>MVTTIPYILELTKEDKPVRRRHKFVSLALSEDGVQRPELRLPQRVTAYVKSCLRLMTFIGTEVNGGVVTWPAADSEHRDAWVLQAVAEPLMQKSDVAGVVRFLDRVRSRGVIETMFSKHRWTKDTEWGPESHTLALNRPKIEAVCEVMGEAIAPDAHAALALWASYACNNGTYLSDTAIPLTSLLNSGGGVDFLTSHDFFRIVDEPCGGASSCLKTPEVIADEDSLIGALLQLRKRPLCGGSVVRGRLNEGQLAAAQTAVDQHITNLTGFAGTGKTEAELAIKQACAGAAVILTPSHASRRVAQVRVPGAATEVLQWAQYAHAGRQGPRAEQFDKAVRAQGGSLQTLFIDECGMADLGLISRVVSRFVRLYPSLCRIVFIGDPRQLRSVERGRLLQDMIDSGAFPNPHLTEVMRTDAGELAANPQRILRREAHNLRFDDTFIIHTDGNPAIVKDNYKNNKVPLECIDRVTDGRDAHIIAYKNVEVDAINRHIFERTFGRRKPEEHIFHTGVKLVAVARQPLSGGEEMLKGDMFTLAAMDALDDAQVRMTLKPWQRPGAACVSATFASKDDARRCLKTGYATTIHLIQGDECDAVVVVAVSANCGFFDAEAFYTAVTRARRRCDIVTVEGMRDVAAIIANTKNRDRYSTFAGVLRRRLGAFKRKCL</sequence>
<proteinExistence type="predicted"/>
<keyword evidence="2" id="KW-0067">ATP-binding</keyword>
<organism evidence="4 5">
    <name type="scientific">Tribonema minus</name>
    <dbReference type="NCBI Taxonomy" id="303371"/>
    <lineage>
        <taxon>Eukaryota</taxon>
        <taxon>Sar</taxon>
        <taxon>Stramenopiles</taxon>
        <taxon>Ochrophyta</taxon>
        <taxon>PX clade</taxon>
        <taxon>Xanthophyceae</taxon>
        <taxon>Tribonematales</taxon>
        <taxon>Tribonemataceae</taxon>
        <taxon>Tribonema</taxon>
    </lineage>
</organism>
<dbReference type="InterPro" id="IPR050534">
    <property type="entry name" value="Coronavir_polyprotein_1ab"/>
</dbReference>
<keyword evidence="1" id="KW-0547">Nucleotide-binding</keyword>
<evidence type="ECO:0000256" key="1">
    <source>
        <dbReference type="ARBA" id="ARBA00022741"/>
    </source>
</evidence>
<evidence type="ECO:0000313" key="4">
    <source>
        <dbReference type="EMBL" id="KAG5182896.1"/>
    </source>
</evidence>
<keyword evidence="5" id="KW-1185">Reference proteome</keyword>
<dbReference type="Proteomes" id="UP000664859">
    <property type="component" value="Unassembled WGS sequence"/>
</dbReference>
<dbReference type="SUPFAM" id="SSF52540">
    <property type="entry name" value="P-loop containing nucleoside triphosphate hydrolases"/>
    <property type="match status" value="2"/>
</dbReference>
<feature type="domain" description="UvrD-like helicase C-terminal" evidence="3">
    <location>
        <begin position="578"/>
        <end position="622"/>
    </location>
</feature>
<accession>A0A835YWR9</accession>
<dbReference type="InterPro" id="IPR027417">
    <property type="entry name" value="P-loop_NTPase"/>
</dbReference>
<comment type="caution">
    <text evidence="4">The sequence shown here is derived from an EMBL/GenBank/DDBJ whole genome shotgun (WGS) entry which is preliminary data.</text>
</comment>
<evidence type="ECO:0000313" key="5">
    <source>
        <dbReference type="Proteomes" id="UP000664859"/>
    </source>
</evidence>
<evidence type="ECO:0000259" key="3">
    <source>
        <dbReference type="Pfam" id="PF13538"/>
    </source>
</evidence>
<name>A0A835YWR9_9STRA</name>
<dbReference type="Pfam" id="PF13604">
    <property type="entry name" value="AAA_30"/>
    <property type="match status" value="1"/>
</dbReference>
<reference evidence="4" key="1">
    <citation type="submission" date="2021-02" db="EMBL/GenBank/DDBJ databases">
        <title>First Annotated Genome of the Yellow-green Alga Tribonema minus.</title>
        <authorList>
            <person name="Mahan K.M."/>
        </authorList>
    </citation>
    <scope>NUCLEOTIDE SEQUENCE</scope>
    <source>
        <strain evidence="4">UTEX B ZZ1240</strain>
    </source>
</reference>
<dbReference type="OrthoDB" id="204766at2759"/>
<dbReference type="GO" id="GO:0016787">
    <property type="term" value="F:hydrolase activity"/>
    <property type="evidence" value="ECO:0007669"/>
    <property type="project" value="UniProtKB-KW"/>
</dbReference>
<evidence type="ECO:0000256" key="2">
    <source>
        <dbReference type="ARBA" id="ARBA00022840"/>
    </source>
</evidence>
<dbReference type="PANTHER" id="PTHR43788:SF6">
    <property type="entry name" value="DNA HELICASE B"/>
    <property type="match status" value="1"/>
</dbReference>
<dbReference type="Pfam" id="PF13538">
    <property type="entry name" value="UvrD_C_2"/>
    <property type="match status" value="1"/>
</dbReference>
<dbReference type="GO" id="GO:0003678">
    <property type="term" value="F:DNA helicase activity"/>
    <property type="evidence" value="ECO:0007669"/>
    <property type="project" value="UniProtKB-ARBA"/>
</dbReference>
<protein>
    <submittedName>
        <fullName evidence="4">P-loop containing nucleoside triphosphate hydrolase protein</fullName>
    </submittedName>
</protein>
<dbReference type="InterPro" id="IPR027785">
    <property type="entry name" value="UvrD-like_helicase_C"/>
</dbReference>
<dbReference type="EMBL" id="JAFCMP010000223">
    <property type="protein sequence ID" value="KAG5182896.1"/>
    <property type="molecule type" value="Genomic_DNA"/>
</dbReference>
<gene>
    <name evidence="4" type="ORF">JKP88DRAFT_272863</name>
</gene>
<keyword evidence="4" id="KW-0378">Hydrolase</keyword>